<evidence type="ECO:0000259" key="1">
    <source>
        <dbReference type="Pfam" id="PF20600"/>
    </source>
</evidence>
<comment type="caution">
    <text evidence="2">The sequence shown here is derived from an EMBL/GenBank/DDBJ whole genome shotgun (WGS) entry which is preliminary data.</text>
</comment>
<dbReference type="AlphaFoldDB" id="A0A7X0SQR1"/>
<gene>
    <name evidence="2" type="ORF">H7C18_26070</name>
</gene>
<dbReference type="EMBL" id="JACJVO010000033">
    <property type="protein sequence ID" value="MBB6734397.1"/>
    <property type="molecule type" value="Genomic_DNA"/>
</dbReference>
<proteinExistence type="predicted"/>
<organism evidence="2 3">
    <name type="scientific">Cohnella zeiphila</name>
    <dbReference type="NCBI Taxonomy" id="2761120"/>
    <lineage>
        <taxon>Bacteria</taxon>
        <taxon>Bacillati</taxon>
        <taxon>Bacillota</taxon>
        <taxon>Bacilli</taxon>
        <taxon>Bacillales</taxon>
        <taxon>Paenibacillaceae</taxon>
        <taxon>Cohnella</taxon>
    </lineage>
</organism>
<name>A0A7X0SQR1_9BACL</name>
<sequence>MEMTFGKYKGKTVEEVFQMNPGYFKWMEENGLTEKKSMIILFMRSLMNILNCLSGKLIFDQDINAGNVLHICPHCGTHQGDYHIVEDNSQPTRLESRFIIAYNIKTQTWSPEQANI</sequence>
<reference evidence="2 3" key="1">
    <citation type="submission" date="2020-08" db="EMBL/GenBank/DDBJ databases">
        <title>Cohnella phylogeny.</title>
        <authorList>
            <person name="Dunlap C."/>
        </authorList>
    </citation>
    <scope>NUCLEOTIDE SEQUENCE [LARGE SCALE GENOMIC DNA]</scope>
    <source>
        <strain evidence="2 3">CBP 2801</strain>
    </source>
</reference>
<evidence type="ECO:0000313" key="3">
    <source>
        <dbReference type="Proteomes" id="UP000564644"/>
    </source>
</evidence>
<dbReference type="Proteomes" id="UP000564644">
    <property type="component" value="Unassembled WGS sequence"/>
</dbReference>
<feature type="domain" description="Exodeoxyribonuclease X-like C-terminal" evidence="1">
    <location>
        <begin position="3"/>
        <end position="30"/>
    </location>
</feature>
<accession>A0A7X0SQR1</accession>
<dbReference type="Pfam" id="PF20600">
    <property type="entry name" value="ExoX-like_C"/>
    <property type="match status" value="1"/>
</dbReference>
<dbReference type="InterPro" id="IPR046768">
    <property type="entry name" value="ExoX-like_C"/>
</dbReference>
<keyword evidence="3" id="KW-1185">Reference proteome</keyword>
<protein>
    <recommendedName>
        <fullName evidence="1">Exodeoxyribonuclease X-like C-terminal domain-containing protein</fullName>
    </recommendedName>
</protein>
<evidence type="ECO:0000313" key="2">
    <source>
        <dbReference type="EMBL" id="MBB6734397.1"/>
    </source>
</evidence>
<dbReference type="RefSeq" id="WP_185132059.1">
    <property type="nucleotide sequence ID" value="NZ_JACJVO010000033.1"/>
</dbReference>